<keyword evidence="2" id="KW-1185">Reference proteome</keyword>
<dbReference type="AlphaFoldDB" id="A0A916JZF2"/>
<evidence type="ECO:0000313" key="1">
    <source>
        <dbReference type="EMBL" id="CAG7618453.1"/>
    </source>
</evidence>
<dbReference type="Proteomes" id="UP000693892">
    <property type="component" value="Unassembled WGS sequence"/>
</dbReference>
<gene>
    <name evidence="1" type="ORF">LEUCIP111803_02205</name>
</gene>
<organism evidence="1 2">
    <name type="scientific">Leucobacter soli</name>
    <dbReference type="NCBI Taxonomy" id="2812850"/>
    <lineage>
        <taxon>Bacteria</taxon>
        <taxon>Bacillati</taxon>
        <taxon>Actinomycetota</taxon>
        <taxon>Actinomycetes</taxon>
        <taxon>Micrococcales</taxon>
        <taxon>Microbacteriaceae</taxon>
        <taxon>Leucobacter</taxon>
    </lineage>
</organism>
<comment type="caution">
    <text evidence="1">The sequence shown here is derived from an EMBL/GenBank/DDBJ whole genome shotgun (WGS) entry which is preliminary data.</text>
</comment>
<proteinExistence type="predicted"/>
<dbReference type="EMBL" id="CAJVAP010000030">
    <property type="protein sequence ID" value="CAG7618453.1"/>
    <property type="molecule type" value="Genomic_DNA"/>
</dbReference>
<name>A0A916JZF2_9MICO</name>
<protein>
    <submittedName>
        <fullName evidence="1">Uncharacterized protein</fullName>
    </submittedName>
</protein>
<reference evidence="1" key="1">
    <citation type="submission" date="2021-06" db="EMBL/GenBank/DDBJ databases">
        <authorList>
            <person name="Criscuolo A."/>
        </authorList>
    </citation>
    <scope>NUCLEOTIDE SEQUENCE</scope>
    <source>
        <strain evidence="1">CIP111803</strain>
    </source>
</reference>
<evidence type="ECO:0000313" key="2">
    <source>
        <dbReference type="Proteomes" id="UP000693892"/>
    </source>
</evidence>
<accession>A0A916JZF2</accession>
<sequence length="167" mass="18906">MIRISAHSSRELQAVILATKNVDRELRAQIRKHTRQMILPEWQRATAEHAATRLEHRVLAQTARAAVSDQNVTLKAAQIGRALQGGLKPSELWWAVEFGADGKRLDYTGRRGSRTFPVKNRRTTQQLRPRNQRGYVFHPAAAAIIPRLASLWTQTAARTIHEAFEGK</sequence>